<feature type="chain" id="PRO_5046965194" evidence="1">
    <location>
        <begin position="28"/>
        <end position="69"/>
    </location>
</feature>
<sequence>MHHSARLLAVATLAVAGLYSAAPAANANVNPNAIAECLTTHAINATAAVDPTAPGFLADTPVAGCLGAR</sequence>
<evidence type="ECO:0000313" key="2">
    <source>
        <dbReference type="EMBL" id="GAA3606283.1"/>
    </source>
</evidence>
<keyword evidence="3" id="KW-1185">Reference proteome</keyword>
<reference evidence="3" key="1">
    <citation type="journal article" date="2019" name="Int. J. Syst. Evol. Microbiol.">
        <title>The Global Catalogue of Microorganisms (GCM) 10K type strain sequencing project: providing services to taxonomists for standard genome sequencing and annotation.</title>
        <authorList>
            <consortium name="The Broad Institute Genomics Platform"/>
            <consortium name="The Broad Institute Genome Sequencing Center for Infectious Disease"/>
            <person name="Wu L."/>
            <person name="Ma J."/>
        </authorList>
    </citation>
    <scope>NUCLEOTIDE SEQUENCE [LARGE SCALE GENOMIC DNA]</scope>
    <source>
        <strain evidence="3">JCM 17326</strain>
    </source>
</reference>
<accession>A0ABP6ZHE2</accession>
<gene>
    <name evidence="2" type="ORF">GCM10022419_108950</name>
</gene>
<keyword evidence="1" id="KW-0732">Signal</keyword>
<evidence type="ECO:0000313" key="3">
    <source>
        <dbReference type="Proteomes" id="UP001500630"/>
    </source>
</evidence>
<organism evidence="2 3">
    <name type="scientific">Nonomuraea rosea</name>
    <dbReference type="NCBI Taxonomy" id="638574"/>
    <lineage>
        <taxon>Bacteria</taxon>
        <taxon>Bacillati</taxon>
        <taxon>Actinomycetota</taxon>
        <taxon>Actinomycetes</taxon>
        <taxon>Streptosporangiales</taxon>
        <taxon>Streptosporangiaceae</taxon>
        <taxon>Nonomuraea</taxon>
    </lineage>
</organism>
<dbReference type="Proteomes" id="UP001500630">
    <property type="component" value="Unassembled WGS sequence"/>
</dbReference>
<dbReference type="RefSeq" id="WP_345574627.1">
    <property type="nucleotide sequence ID" value="NZ_BAABDQ010000041.1"/>
</dbReference>
<evidence type="ECO:0000256" key="1">
    <source>
        <dbReference type="SAM" id="SignalP"/>
    </source>
</evidence>
<feature type="signal peptide" evidence="1">
    <location>
        <begin position="1"/>
        <end position="27"/>
    </location>
</feature>
<dbReference type="EMBL" id="BAABDQ010000041">
    <property type="protein sequence ID" value="GAA3606283.1"/>
    <property type="molecule type" value="Genomic_DNA"/>
</dbReference>
<comment type="caution">
    <text evidence="2">The sequence shown here is derived from an EMBL/GenBank/DDBJ whole genome shotgun (WGS) entry which is preliminary data.</text>
</comment>
<proteinExistence type="predicted"/>
<protein>
    <submittedName>
        <fullName evidence="2">Uncharacterized protein</fullName>
    </submittedName>
</protein>
<name>A0ABP6ZHE2_9ACTN</name>